<sequence length="323" mass="37534">MATPLEIVKRSARGASGTNSPQLYIIGFILVIVALLVIYEIIRTTKLIGSTWKNITSRFRILILTSCFLQLALTSILFLISFNWKSIFPLLFFYNYLPAWLQFCTFILYILYLSKTFRLVEGKQTKAKKYFDFIFAFLIIGSFILVILVSYFNGKNLEDGKNNSNSGILEALYIVILMLPLVILFIVMGVKYYKKFQGYILVKIQKERIKYTIILLLIDGSIFTIFLIYALVATFGKNKITKSVDDYLENKEYSKFDTYVLIFTFIFIVIPAFVLFIILHRVLTIEKRMFQREENVLLADPDDDYNIDNINGGNEYKLFDVKN</sequence>
<evidence type="ECO:0000313" key="2">
    <source>
        <dbReference type="EMBL" id="KAJ5074083.1"/>
    </source>
</evidence>
<dbReference type="Proteomes" id="UP001149090">
    <property type="component" value="Unassembled WGS sequence"/>
</dbReference>
<comment type="caution">
    <text evidence="2">The sequence shown here is derived from an EMBL/GenBank/DDBJ whole genome shotgun (WGS) entry which is preliminary data.</text>
</comment>
<evidence type="ECO:0000313" key="3">
    <source>
        <dbReference type="Proteomes" id="UP001149090"/>
    </source>
</evidence>
<feature type="transmembrane region" description="Helical" evidence="1">
    <location>
        <begin position="23"/>
        <end position="42"/>
    </location>
</feature>
<accession>A0A9Q0RC14</accession>
<feature type="transmembrane region" description="Helical" evidence="1">
    <location>
        <begin position="133"/>
        <end position="152"/>
    </location>
</feature>
<organism evidence="2 3">
    <name type="scientific">Anaeramoeba ignava</name>
    <name type="common">Anaerobic marine amoeba</name>
    <dbReference type="NCBI Taxonomy" id="1746090"/>
    <lineage>
        <taxon>Eukaryota</taxon>
        <taxon>Metamonada</taxon>
        <taxon>Anaeramoebidae</taxon>
        <taxon>Anaeramoeba</taxon>
    </lineage>
</organism>
<dbReference type="EMBL" id="JAPDFW010000070">
    <property type="protein sequence ID" value="KAJ5074083.1"/>
    <property type="molecule type" value="Genomic_DNA"/>
</dbReference>
<dbReference type="AlphaFoldDB" id="A0A9Q0RC14"/>
<feature type="transmembrane region" description="Helical" evidence="1">
    <location>
        <begin position="256"/>
        <end position="279"/>
    </location>
</feature>
<evidence type="ECO:0000256" key="1">
    <source>
        <dbReference type="SAM" id="Phobius"/>
    </source>
</evidence>
<proteinExistence type="predicted"/>
<keyword evidence="3" id="KW-1185">Reference proteome</keyword>
<keyword evidence="1" id="KW-0812">Transmembrane</keyword>
<reference evidence="2" key="1">
    <citation type="submission" date="2022-10" db="EMBL/GenBank/DDBJ databases">
        <title>Novel sulphate-reducing endosymbionts in the free-living metamonad Anaeramoeba.</title>
        <authorList>
            <person name="Jerlstrom-Hultqvist J."/>
            <person name="Cepicka I."/>
            <person name="Gallot-Lavallee L."/>
            <person name="Salas-Leiva D."/>
            <person name="Curtis B.A."/>
            <person name="Zahonova K."/>
            <person name="Pipaliya S."/>
            <person name="Dacks J."/>
            <person name="Roger A.J."/>
        </authorList>
    </citation>
    <scope>NUCLEOTIDE SEQUENCE</scope>
    <source>
        <strain evidence="2">BMAN</strain>
    </source>
</reference>
<feature type="transmembrane region" description="Helical" evidence="1">
    <location>
        <begin position="213"/>
        <end position="236"/>
    </location>
</feature>
<name>A0A9Q0RC14_ANAIG</name>
<keyword evidence="1" id="KW-1133">Transmembrane helix</keyword>
<feature type="transmembrane region" description="Helical" evidence="1">
    <location>
        <begin position="62"/>
        <end position="84"/>
    </location>
</feature>
<feature type="transmembrane region" description="Helical" evidence="1">
    <location>
        <begin position="90"/>
        <end position="112"/>
    </location>
</feature>
<protein>
    <submittedName>
        <fullName evidence="2">Uncharacterized protein</fullName>
    </submittedName>
</protein>
<keyword evidence="1" id="KW-0472">Membrane</keyword>
<gene>
    <name evidence="2" type="ORF">M0811_00711</name>
</gene>
<feature type="transmembrane region" description="Helical" evidence="1">
    <location>
        <begin position="172"/>
        <end position="193"/>
    </location>
</feature>